<feature type="region of interest" description="Disordered" evidence="1">
    <location>
        <begin position="115"/>
        <end position="135"/>
    </location>
</feature>
<reference evidence="2 3" key="1">
    <citation type="submission" date="2020-02" db="EMBL/GenBank/DDBJ databases">
        <authorList>
            <person name="Ferguson B K."/>
        </authorList>
    </citation>
    <scope>NUCLEOTIDE SEQUENCE [LARGE SCALE GENOMIC DNA]</scope>
</reference>
<dbReference type="EMBL" id="CADCXU010027799">
    <property type="protein sequence ID" value="CAB0014425.1"/>
    <property type="molecule type" value="Genomic_DNA"/>
</dbReference>
<name>A0A6H5H9V7_9HEMI</name>
<gene>
    <name evidence="2" type="ORF">NTEN_LOCUS18854</name>
</gene>
<organism evidence="2 3">
    <name type="scientific">Nesidiocoris tenuis</name>
    <dbReference type="NCBI Taxonomy" id="355587"/>
    <lineage>
        <taxon>Eukaryota</taxon>
        <taxon>Metazoa</taxon>
        <taxon>Ecdysozoa</taxon>
        <taxon>Arthropoda</taxon>
        <taxon>Hexapoda</taxon>
        <taxon>Insecta</taxon>
        <taxon>Pterygota</taxon>
        <taxon>Neoptera</taxon>
        <taxon>Paraneoptera</taxon>
        <taxon>Hemiptera</taxon>
        <taxon>Heteroptera</taxon>
        <taxon>Panheteroptera</taxon>
        <taxon>Cimicomorpha</taxon>
        <taxon>Miridae</taxon>
        <taxon>Dicyphina</taxon>
        <taxon>Nesidiocoris</taxon>
    </lineage>
</organism>
<protein>
    <submittedName>
        <fullName evidence="2">Uncharacterized protein</fullName>
    </submittedName>
</protein>
<sequence>MEVLCVIYAPLVFRRFFTTSMRFAADGVRRTDAEIRYTASEEPLSKIDWAKIRPDQLRSQWRVAILTANAGSVAPGILAWLTMARANKETQQSPRSRLHCKHLQYLRPPRNAARLENMRRSSRSSKPTPSPCCRH</sequence>
<dbReference type="AlphaFoldDB" id="A0A6H5H9V7"/>
<keyword evidence="3" id="KW-1185">Reference proteome</keyword>
<dbReference type="Proteomes" id="UP000479000">
    <property type="component" value="Unassembled WGS sequence"/>
</dbReference>
<evidence type="ECO:0000313" key="2">
    <source>
        <dbReference type="EMBL" id="CAB0014425.1"/>
    </source>
</evidence>
<evidence type="ECO:0000256" key="1">
    <source>
        <dbReference type="SAM" id="MobiDB-lite"/>
    </source>
</evidence>
<accession>A0A6H5H9V7</accession>
<evidence type="ECO:0000313" key="3">
    <source>
        <dbReference type="Proteomes" id="UP000479000"/>
    </source>
</evidence>
<proteinExistence type="predicted"/>